<name>A0A4V2MVM8_9APHY</name>
<dbReference type="Pfam" id="PF20152">
    <property type="entry name" value="DUF6534"/>
    <property type="match status" value="1"/>
</dbReference>
<feature type="transmembrane region" description="Helical" evidence="1">
    <location>
        <begin position="50"/>
        <end position="70"/>
    </location>
</feature>
<dbReference type="OrthoDB" id="2792702at2759"/>
<gene>
    <name evidence="3" type="ORF">EIP91_005812</name>
</gene>
<keyword evidence="1" id="KW-1133">Transmembrane helix</keyword>
<feature type="domain" description="DUF6534" evidence="2">
    <location>
        <begin position="134"/>
        <end position="218"/>
    </location>
</feature>
<accession>A0A4V2MVM8</accession>
<proteinExistence type="predicted"/>
<dbReference type="Proteomes" id="UP000292702">
    <property type="component" value="Unassembled WGS sequence"/>
</dbReference>
<dbReference type="PANTHER" id="PTHR40465:SF1">
    <property type="entry name" value="DUF6534 DOMAIN-CONTAINING PROTEIN"/>
    <property type="match status" value="1"/>
</dbReference>
<keyword evidence="4" id="KW-1185">Reference proteome</keyword>
<dbReference type="STRING" id="92696.A0A4V2MVM8"/>
<dbReference type="InterPro" id="IPR045339">
    <property type="entry name" value="DUF6534"/>
</dbReference>
<evidence type="ECO:0000313" key="4">
    <source>
        <dbReference type="Proteomes" id="UP000292702"/>
    </source>
</evidence>
<feature type="transmembrane region" description="Helical" evidence="1">
    <location>
        <begin position="12"/>
        <end position="30"/>
    </location>
</feature>
<evidence type="ECO:0000313" key="3">
    <source>
        <dbReference type="EMBL" id="TCD63227.1"/>
    </source>
</evidence>
<dbReference type="EMBL" id="RWJN01000313">
    <property type="protein sequence ID" value="TCD63227.1"/>
    <property type="molecule type" value="Genomic_DNA"/>
</dbReference>
<dbReference type="AlphaFoldDB" id="A0A4V2MVM8"/>
<feature type="transmembrane region" description="Helical" evidence="1">
    <location>
        <begin position="126"/>
        <end position="148"/>
    </location>
</feature>
<keyword evidence="1" id="KW-0812">Transmembrane</keyword>
<feature type="transmembrane region" description="Helical" evidence="1">
    <location>
        <begin position="168"/>
        <end position="189"/>
    </location>
</feature>
<evidence type="ECO:0000256" key="1">
    <source>
        <dbReference type="SAM" id="Phobius"/>
    </source>
</evidence>
<comment type="caution">
    <text evidence="3">The sequence shown here is derived from an EMBL/GenBank/DDBJ whole genome shotgun (WGS) entry which is preliminary data.</text>
</comment>
<organism evidence="3 4">
    <name type="scientific">Steccherinum ochraceum</name>
    <dbReference type="NCBI Taxonomy" id="92696"/>
    <lineage>
        <taxon>Eukaryota</taxon>
        <taxon>Fungi</taxon>
        <taxon>Dikarya</taxon>
        <taxon>Basidiomycota</taxon>
        <taxon>Agaricomycotina</taxon>
        <taxon>Agaricomycetes</taxon>
        <taxon>Polyporales</taxon>
        <taxon>Steccherinaceae</taxon>
        <taxon>Steccherinum</taxon>
    </lineage>
</organism>
<feature type="transmembrane region" description="Helical" evidence="1">
    <location>
        <begin position="82"/>
        <end position="106"/>
    </location>
</feature>
<reference evidence="3 4" key="1">
    <citation type="submission" date="2018-11" db="EMBL/GenBank/DDBJ databases">
        <title>Genome assembly of Steccherinum ochraceum LE-BIN_3174, the white-rot fungus of the Steccherinaceae family (The Residual Polyporoid clade, Polyporales, Basidiomycota).</title>
        <authorList>
            <person name="Fedorova T.V."/>
            <person name="Glazunova O.A."/>
            <person name="Landesman E.O."/>
            <person name="Moiseenko K.V."/>
            <person name="Psurtseva N.V."/>
            <person name="Savinova O.S."/>
            <person name="Shakhova N.V."/>
            <person name="Tyazhelova T.V."/>
            <person name="Vasina D.V."/>
        </authorList>
    </citation>
    <scope>NUCLEOTIDE SEQUENCE [LARGE SCALE GENOMIC DNA]</scope>
    <source>
        <strain evidence="3 4">LE-BIN_3174</strain>
    </source>
</reference>
<keyword evidence="1" id="KW-0472">Membrane</keyword>
<evidence type="ECO:0000259" key="2">
    <source>
        <dbReference type="Pfam" id="PF20152"/>
    </source>
</evidence>
<dbReference type="PANTHER" id="PTHR40465">
    <property type="entry name" value="CHROMOSOME 1, WHOLE GENOME SHOTGUN SEQUENCE"/>
    <property type="match status" value="1"/>
</dbReference>
<sequence length="267" mass="28970">MDPTLLQQLVKPLGSAVAIYYTSFIFYGVLTAQASAYMNNFPDDTKLQKIAVLETFNTAVTIAIVYNFTIWSASDPWLLTKISCFSVCALLAVRCVFAIASAVYSARPGTNTFLGFHDTRVSYAVYFGWLASGAVSDASTAAALCYLLCSTRSDIRSTKQLIRRNLILVLNSGVLTSAIAVGGLAAFFWSNTVLNNGVLSIASKLHANSFFGMLNARNLFRSHRSTIHVLPESGFKDLLIPAIKHRAGVVESHLNDTHGNDPSQSDV</sequence>
<protein>
    <recommendedName>
        <fullName evidence="2">DUF6534 domain-containing protein</fullName>
    </recommendedName>
</protein>